<name>A0AA43TUQ2_9LECA</name>
<gene>
    <name evidence="1" type="ORF">OHK93_007809</name>
</gene>
<dbReference type="Proteomes" id="UP001161017">
    <property type="component" value="Unassembled WGS sequence"/>
</dbReference>
<protein>
    <submittedName>
        <fullName evidence="1">Uncharacterized protein</fullName>
    </submittedName>
</protein>
<comment type="caution">
    <text evidence="1">The sequence shown here is derived from an EMBL/GenBank/DDBJ whole genome shotgun (WGS) entry which is preliminary data.</text>
</comment>
<accession>A0AA43TUQ2</accession>
<organism evidence="1 2">
    <name type="scientific">Ramalina farinacea</name>
    <dbReference type="NCBI Taxonomy" id="258253"/>
    <lineage>
        <taxon>Eukaryota</taxon>
        <taxon>Fungi</taxon>
        <taxon>Dikarya</taxon>
        <taxon>Ascomycota</taxon>
        <taxon>Pezizomycotina</taxon>
        <taxon>Lecanoromycetes</taxon>
        <taxon>OSLEUM clade</taxon>
        <taxon>Lecanoromycetidae</taxon>
        <taxon>Lecanorales</taxon>
        <taxon>Lecanorineae</taxon>
        <taxon>Ramalinaceae</taxon>
        <taxon>Ramalina</taxon>
    </lineage>
</organism>
<proteinExistence type="predicted"/>
<evidence type="ECO:0000313" key="1">
    <source>
        <dbReference type="EMBL" id="MDI1488534.1"/>
    </source>
</evidence>
<keyword evidence="2" id="KW-1185">Reference proteome</keyword>
<dbReference type="EMBL" id="JAPUFD010000007">
    <property type="protein sequence ID" value="MDI1488534.1"/>
    <property type="molecule type" value="Genomic_DNA"/>
</dbReference>
<sequence length="101" mass="11139">MSANSACLLAKAKVTSQSHLQKTRLPPKTQAQGFYSVPRVASLTRQSTSVHTSALKQVEELSRSASMWIFRDLNPPDSSRPLSVLTAFLLARPGRDSREIE</sequence>
<evidence type="ECO:0000313" key="2">
    <source>
        <dbReference type="Proteomes" id="UP001161017"/>
    </source>
</evidence>
<reference evidence="1" key="1">
    <citation type="journal article" date="2023" name="Genome Biol. Evol.">
        <title>First Whole Genome Sequence and Flow Cytometry Genome Size Data for the Lichen-Forming Fungus Ramalina farinacea (Ascomycota).</title>
        <authorList>
            <person name="Llewellyn T."/>
            <person name="Mian S."/>
            <person name="Hill R."/>
            <person name="Leitch I.J."/>
            <person name="Gaya E."/>
        </authorList>
    </citation>
    <scope>NUCLEOTIDE SEQUENCE</scope>
    <source>
        <strain evidence="1">LIQ254RAFAR</strain>
    </source>
</reference>
<dbReference type="AlphaFoldDB" id="A0AA43TUQ2"/>